<protein>
    <submittedName>
        <fullName evidence="1">Uncharacterized protein</fullName>
    </submittedName>
</protein>
<dbReference type="EMBL" id="KN833772">
    <property type="protein sequence ID" value="KIK20078.1"/>
    <property type="molecule type" value="Genomic_DNA"/>
</dbReference>
<keyword evidence="2" id="KW-1185">Reference proteome</keyword>
<evidence type="ECO:0000313" key="1">
    <source>
        <dbReference type="EMBL" id="KIK20078.1"/>
    </source>
</evidence>
<reference evidence="1 2" key="1">
    <citation type="submission" date="2014-04" db="EMBL/GenBank/DDBJ databases">
        <authorList>
            <consortium name="DOE Joint Genome Institute"/>
            <person name="Kuo A."/>
            <person name="Kohler A."/>
            <person name="Costa M.D."/>
            <person name="Nagy L.G."/>
            <person name="Floudas D."/>
            <person name="Copeland A."/>
            <person name="Barry K.W."/>
            <person name="Cichocki N."/>
            <person name="Veneault-Fourrey C."/>
            <person name="LaButti K."/>
            <person name="Lindquist E.A."/>
            <person name="Lipzen A."/>
            <person name="Lundell T."/>
            <person name="Morin E."/>
            <person name="Murat C."/>
            <person name="Sun H."/>
            <person name="Tunlid A."/>
            <person name="Henrissat B."/>
            <person name="Grigoriev I.V."/>
            <person name="Hibbett D.S."/>
            <person name="Martin F."/>
            <person name="Nordberg H.P."/>
            <person name="Cantor M.N."/>
            <person name="Hua S.X."/>
        </authorList>
    </citation>
    <scope>NUCLEOTIDE SEQUENCE [LARGE SCALE GENOMIC DNA]</scope>
    <source>
        <strain evidence="1 2">441</strain>
    </source>
</reference>
<dbReference type="HOGENOM" id="CLU_3088174_0_0_1"/>
<name>A0A0C9ZJG2_9AGAM</name>
<accession>A0A0C9ZJG2</accession>
<sequence length="52" mass="6232">MVNVDVIRYVRLGMTTHEKRTYLQCSGFCGANNLLLYKLYDHTDDLRPRRER</sequence>
<reference evidence="2" key="2">
    <citation type="submission" date="2015-01" db="EMBL/GenBank/DDBJ databases">
        <title>Evolutionary Origins and Diversification of the Mycorrhizal Mutualists.</title>
        <authorList>
            <consortium name="DOE Joint Genome Institute"/>
            <consortium name="Mycorrhizal Genomics Consortium"/>
            <person name="Kohler A."/>
            <person name="Kuo A."/>
            <person name="Nagy L.G."/>
            <person name="Floudas D."/>
            <person name="Copeland A."/>
            <person name="Barry K.W."/>
            <person name="Cichocki N."/>
            <person name="Veneault-Fourrey C."/>
            <person name="LaButti K."/>
            <person name="Lindquist E.A."/>
            <person name="Lipzen A."/>
            <person name="Lundell T."/>
            <person name="Morin E."/>
            <person name="Murat C."/>
            <person name="Riley R."/>
            <person name="Ohm R."/>
            <person name="Sun H."/>
            <person name="Tunlid A."/>
            <person name="Henrissat B."/>
            <person name="Grigoriev I.V."/>
            <person name="Hibbett D.S."/>
            <person name="Martin F."/>
        </authorList>
    </citation>
    <scope>NUCLEOTIDE SEQUENCE [LARGE SCALE GENOMIC DNA]</scope>
    <source>
        <strain evidence="2">441</strain>
    </source>
</reference>
<gene>
    <name evidence="1" type="ORF">PISMIDRAFT_682581</name>
</gene>
<evidence type="ECO:0000313" key="2">
    <source>
        <dbReference type="Proteomes" id="UP000054018"/>
    </source>
</evidence>
<dbReference type="Proteomes" id="UP000054018">
    <property type="component" value="Unassembled WGS sequence"/>
</dbReference>
<proteinExistence type="predicted"/>
<dbReference type="AlphaFoldDB" id="A0A0C9ZJG2"/>
<organism evidence="1 2">
    <name type="scientific">Pisolithus microcarpus 441</name>
    <dbReference type="NCBI Taxonomy" id="765257"/>
    <lineage>
        <taxon>Eukaryota</taxon>
        <taxon>Fungi</taxon>
        <taxon>Dikarya</taxon>
        <taxon>Basidiomycota</taxon>
        <taxon>Agaricomycotina</taxon>
        <taxon>Agaricomycetes</taxon>
        <taxon>Agaricomycetidae</taxon>
        <taxon>Boletales</taxon>
        <taxon>Sclerodermatineae</taxon>
        <taxon>Pisolithaceae</taxon>
        <taxon>Pisolithus</taxon>
    </lineage>
</organism>